<sequence>MDAQPGRRVAFLIGNQSFRPDSELPPLHGPLNDIAALAEILGDPARGAFDIRSFPDATSGEIKAAIEEELAGAGRGDLVLIHYAGHGKLDRAGNLCLATSDTRAKALHATSIPARHVRDLVANSDCDSVVLLLDCCFSGAATQDLRGDVASQLRSLQEASGFYILSASSEIQTAGEVETARDGQVMGRFTAAIVEGLGDGRADQDRDGRILLYDVVRHVQSSVRHQTPQFLAARGSGDPLIAHSPATARPLIEPAILADLAADNWRHRLGVVAHLVELSRGGDAATAAAARGILQRHQQAERDVEVRGYLEQNASAWREAPPAWNQAPVALVGTTPEPPAAAPRIPAVDPMPDPVPPGPKPFWRRWRLTLSIGVTVVAMLAIVVTQMPGTPTRPDNAPPGKMQPPAATQPPTTTQTGPAPQTQQTQQTQAPARYQILGCGAILDSRTRLEWYVGPDVDIGWGQAAGWARGLDACGGGWSLPSTTQVAGLFDASQSAGTGYRTGDRNFPARIDPVFARIGGGSWVWVAGDPQEGRAPAFNLNQNKDVMLSADGSEFPTRAFAVRLARR</sequence>
<evidence type="ECO:0000313" key="4">
    <source>
        <dbReference type="Proteomes" id="UP000626026"/>
    </source>
</evidence>
<dbReference type="Proteomes" id="UP000626026">
    <property type="component" value="Unassembled WGS sequence"/>
</dbReference>
<gene>
    <name evidence="3" type="ORF">IBL26_03505</name>
</gene>
<evidence type="ECO:0000313" key="3">
    <source>
        <dbReference type="EMBL" id="MBC9205890.1"/>
    </source>
</evidence>
<name>A0ABR7RH55_9PROT</name>
<dbReference type="SUPFAM" id="SSF52129">
    <property type="entry name" value="Caspase-like"/>
    <property type="match status" value="1"/>
</dbReference>
<dbReference type="NCBIfam" id="NF047832">
    <property type="entry name" value="caspase_w_EACC1"/>
    <property type="match status" value="1"/>
</dbReference>
<comment type="caution">
    <text evidence="3">The sequence shown here is derived from an EMBL/GenBank/DDBJ whole genome shotgun (WGS) entry which is preliminary data.</text>
</comment>
<dbReference type="RefSeq" id="WP_187783049.1">
    <property type="nucleotide sequence ID" value="NZ_JACTVA010000003.1"/>
</dbReference>
<feature type="compositionally biased region" description="Low complexity" evidence="1">
    <location>
        <begin position="403"/>
        <end position="430"/>
    </location>
</feature>
<dbReference type="PANTHER" id="PTHR22576">
    <property type="entry name" value="MUCOSA ASSOCIATED LYMPHOID TISSUE LYMPHOMA TRANSLOCATION PROTEIN 1/PARACASPASE"/>
    <property type="match status" value="1"/>
</dbReference>
<proteinExistence type="predicted"/>
<protein>
    <submittedName>
        <fullName evidence="3">Caspase family protein</fullName>
    </submittedName>
</protein>
<feature type="domain" description="Peptidase C14 caspase" evidence="2">
    <location>
        <begin position="7"/>
        <end position="232"/>
    </location>
</feature>
<keyword evidence="4" id="KW-1185">Reference proteome</keyword>
<evidence type="ECO:0000256" key="1">
    <source>
        <dbReference type="SAM" id="MobiDB-lite"/>
    </source>
</evidence>
<dbReference type="InterPro" id="IPR011600">
    <property type="entry name" value="Pept_C14_caspase"/>
</dbReference>
<dbReference type="InterPro" id="IPR029030">
    <property type="entry name" value="Caspase-like_dom_sf"/>
</dbReference>
<evidence type="ECO:0000259" key="2">
    <source>
        <dbReference type="Pfam" id="PF00656"/>
    </source>
</evidence>
<dbReference type="EMBL" id="JACTVA010000003">
    <property type="protein sequence ID" value="MBC9205890.1"/>
    <property type="molecule type" value="Genomic_DNA"/>
</dbReference>
<dbReference type="Pfam" id="PF00656">
    <property type="entry name" value="Peptidase_C14"/>
    <property type="match status" value="1"/>
</dbReference>
<organism evidence="3 4">
    <name type="scientific">Teichococcus aerophilus</name>
    <dbReference type="NCBI Taxonomy" id="1224513"/>
    <lineage>
        <taxon>Bacteria</taxon>
        <taxon>Pseudomonadati</taxon>
        <taxon>Pseudomonadota</taxon>
        <taxon>Alphaproteobacteria</taxon>
        <taxon>Acetobacterales</taxon>
        <taxon>Roseomonadaceae</taxon>
        <taxon>Roseomonas</taxon>
    </lineage>
</organism>
<reference evidence="3 4" key="1">
    <citation type="journal article" date="2013" name="Int. J. Syst. Evol. Microbiol.">
        <title>Roseomonas aerophila sp. nov., isolated from air.</title>
        <authorList>
            <person name="Kim S.J."/>
            <person name="Weon H.Y."/>
            <person name="Ahn J.H."/>
            <person name="Hong S.B."/>
            <person name="Seok S.J."/>
            <person name="Whang K.S."/>
            <person name="Kwon S.W."/>
        </authorList>
    </citation>
    <scope>NUCLEOTIDE SEQUENCE [LARGE SCALE GENOMIC DNA]</scope>
    <source>
        <strain evidence="3 4">NBRC 108923</strain>
    </source>
</reference>
<dbReference type="InterPro" id="IPR052039">
    <property type="entry name" value="Caspase-related_regulators"/>
</dbReference>
<dbReference type="Gene3D" id="3.40.50.1460">
    <property type="match status" value="1"/>
</dbReference>
<accession>A0ABR7RH55</accession>
<feature type="region of interest" description="Disordered" evidence="1">
    <location>
        <begin position="389"/>
        <end position="430"/>
    </location>
</feature>
<dbReference type="PANTHER" id="PTHR22576:SF37">
    <property type="entry name" value="MUCOSA-ASSOCIATED LYMPHOID TISSUE LYMPHOMA TRANSLOCATION PROTEIN 1"/>
    <property type="match status" value="1"/>
</dbReference>